<accession>A0A386KR48</accession>
<evidence type="ECO:0000256" key="2">
    <source>
        <dbReference type="SAM" id="Phobius"/>
    </source>
</evidence>
<dbReference type="Proteomes" id="UP000269323">
    <property type="component" value="Segment"/>
</dbReference>
<evidence type="ECO:0000313" key="3">
    <source>
        <dbReference type="EMBL" id="AYD87710.1"/>
    </source>
</evidence>
<reference evidence="3 4" key="1">
    <citation type="submission" date="2018-08" db="EMBL/GenBank/DDBJ databases">
        <title>The isolation and characterization of a novel rhizosphere caulophage that is similar to lambdoid phages.</title>
        <authorList>
            <person name="Berrios L."/>
            <person name="Ely B."/>
        </authorList>
    </citation>
    <scope>NUCLEOTIDE SEQUENCE [LARGE SCALE GENOMIC DNA]</scope>
</reference>
<keyword evidence="2" id="KW-0472">Membrane</keyword>
<keyword evidence="2" id="KW-1133">Transmembrane helix</keyword>
<keyword evidence="1" id="KW-0175">Coiled coil</keyword>
<keyword evidence="2" id="KW-0812">Transmembrane</keyword>
<organism evidence="3 4">
    <name type="scientific">Caulobacter phage Kronos</name>
    <dbReference type="NCBI Taxonomy" id="2340873"/>
    <lineage>
        <taxon>Viruses</taxon>
        <taxon>Duplodnaviria</taxon>
        <taxon>Heunggongvirae</taxon>
        <taxon>Uroviricota</taxon>
        <taxon>Caudoviricetes</taxon>
        <taxon>Caudoviricetes incertae sedis</taxon>
        <taxon>Kronosvirus</taxon>
        <taxon>Kronosvirus pelion</taxon>
    </lineage>
</organism>
<feature type="coiled-coil region" evidence="1">
    <location>
        <begin position="67"/>
        <end position="94"/>
    </location>
</feature>
<evidence type="ECO:0000256" key="1">
    <source>
        <dbReference type="SAM" id="Coils"/>
    </source>
</evidence>
<protein>
    <submittedName>
        <fullName evidence="3">Uncharacterized protein</fullName>
    </submittedName>
</protein>
<name>A0A386KR48_9CAUD</name>
<dbReference type="EMBL" id="MH884648">
    <property type="protein sequence ID" value="AYD87710.1"/>
    <property type="molecule type" value="Genomic_DNA"/>
</dbReference>
<keyword evidence="4" id="KW-1185">Reference proteome</keyword>
<evidence type="ECO:0000313" key="4">
    <source>
        <dbReference type="Proteomes" id="UP000269323"/>
    </source>
</evidence>
<sequence length="193" mass="20773">MPRPRRLRSLLALVAAASILAALAPYDAASAQATGSSGSIPNATWLSVLVPVLVIMVLQTALGFRFLGKQEGRTDSLEKAMAELKAEREADLKDIREALRGVSVKLDGLSLAANTQDKGATLLEYRLEQIEKNTEAMLALREAMGEVRATMTEQHRATTEAFEKMDRRVTNAQAQLAHLGSGKAASVQAFPAE</sequence>
<proteinExistence type="predicted"/>
<feature type="transmembrane region" description="Helical" evidence="2">
    <location>
        <begin position="43"/>
        <end position="67"/>
    </location>
</feature>